<keyword evidence="2" id="KW-1185">Reference proteome</keyword>
<proteinExistence type="predicted"/>
<dbReference type="Proteomes" id="UP000321790">
    <property type="component" value="Unassembled WGS sequence"/>
</dbReference>
<dbReference type="RefSeq" id="WP_147131077.1">
    <property type="nucleotide sequence ID" value="NZ_VOSC01000007.1"/>
</dbReference>
<evidence type="ECO:0000313" key="2">
    <source>
        <dbReference type="Proteomes" id="UP000321790"/>
    </source>
</evidence>
<dbReference type="EMBL" id="VOSC01000007">
    <property type="protein sequence ID" value="TXE13959.1"/>
    <property type="molecule type" value="Genomic_DNA"/>
</dbReference>
<gene>
    <name evidence="1" type="ORF">FUA26_02460</name>
</gene>
<reference evidence="2" key="1">
    <citation type="submission" date="2019-08" db="EMBL/GenBank/DDBJ databases">
        <title>Seonamhaeicola sediminis sp. nov., isolated from marine sediment.</title>
        <authorList>
            <person name="Cao W.R."/>
        </authorList>
    </citation>
    <scope>NUCLEOTIDE SEQUENCE [LARGE SCALE GENOMIC DNA]</scope>
    <source>
        <strain evidence="2">Gy8</strain>
    </source>
</reference>
<dbReference type="Pfam" id="PF14054">
    <property type="entry name" value="DUF4249"/>
    <property type="match status" value="1"/>
</dbReference>
<dbReference type="InterPro" id="IPR025345">
    <property type="entry name" value="DUF4249"/>
</dbReference>
<accession>A0A5C7B2J0</accession>
<dbReference type="OrthoDB" id="1430047at2"/>
<protein>
    <submittedName>
        <fullName evidence="1">DUF4249 domain-containing protein</fullName>
    </submittedName>
</protein>
<sequence>MKKIIILLSLFCLMFSCEDVIDVDLESVPPRLVIDATLSWEKGTTGNEQEIKLSLTAPYFDVNIPPATGASVTVTDTDNNTFIFNEELQGLYKNYNFVPQINMQYTLTVIYENQTYIATETLIPVVPIDFVEQNDNGGFSGEDIEIKAYYTDPSNQENYYLFEFGNDGNMPTLEVYDDEFNNGNQIFGFYVDEDLKKDDLLRIKLSGISQRCYNYIFVLLQQTDDETGDPFETQPATVRGNCINETNPENYPLGYFRVTETDVFTYTVQ</sequence>
<comment type="caution">
    <text evidence="1">The sequence shown here is derived from an EMBL/GenBank/DDBJ whole genome shotgun (WGS) entry which is preliminary data.</text>
</comment>
<evidence type="ECO:0000313" key="1">
    <source>
        <dbReference type="EMBL" id="TXE13959.1"/>
    </source>
</evidence>
<organism evidence="1 2">
    <name type="scientific">Seonamhaeicola algicola</name>
    <dbReference type="NCBI Taxonomy" id="1719036"/>
    <lineage>
        <taxon>Bacteria</taxon>
        <taxon>Pseudomonadati</taxon>
        <taxon>Bacteroidota</taxon>
        <taxon>Flavobacteriia</taxon>
        <taxon>Flavobacteriales</taxon>
        <taxon>Flavobacteriaceae</taxon>
    </lineage>
</organism>
<dbReference type="PROSITE" id="PS51257">
    <property type="entry name" value="PROKAR_LIPOPROTEIN"/>
    <property type="match status" value="1"/>
</dbReference>
<name>A0A5C7B2J0_9FLAO</name>
<dbReference type="AlphaFoldDB" id="A0A5C7B2J0"/>